<proteinExistence type="predicted"/>
<evidence type="ECO:0000313" key="1">
    <source>
        <dbReference type="EMBL" id="MEU6804362.1"/>
    </source>
</evidence>
<protein>
    <submittedName>
        <fullName evidence="1">MBL fold metallo-hydrolase</fullName>
    </submittedName>
</protein>
<dbReference type="PANTHER" id="PTHR30619:SF1">
    <property type="entry name" value="RECOMBINATION PROTEIN 2"/>
    <property type="match status" value="1"/>
</dbReference>
<dbReference type="SUPFAM" id="SSF56281">
    <property type="entry name" value="Metallo-hydrolase/oxidoreductase"/>
    <property type="match status" value="1"/>
</dbReference>
<name>A0ABV3B4J9_9ACTN</name>
<organism evidence="1 2">
    <name type="scientific">Streptomyces neyagawaensis</name>
    <dbReference type="NCBI Taxonomy" id="42238"/>
    <lineage>
        <taxon>Bacteria</taxon>
        <taxon>Bacillati</taxon>
        <taxon>Actinomycetota</taxon>
        <taxon>Actinomycetes</taxon>
        <taxon>Kitasatosporales</taxon>
        <taxon>Streptomycetaceae</taxon>
        <taxon>Streptomyces</taxon>
    </lineage>
</organism>
<dbReference type="InterPro" id="IPR036866">
    <property type="entry name" value="RibonucZ/Hydroxyglut_hydro"/>
</dbReference>
<dbReference type="EMBL" id="JBEYXT010000136">
    <property type="protein sequence ID" value="MEU6804362.1"/>
    <property type="molecule type" value="Genomic_DNA"/>
</dbReference>
<dbReference type="Gene3D" id="3.60.15.10">
    <property type="entry name" value="Ribonuclease Z/Hydroxyacylglutathione hydrolase-like"/>
    <property type="match status" value="1"/>
</dbReference>
<keyword evidence="2" id="KW-1185">Reference proteome</keyword>
<reference evidence="1 2" key="1">
    <citation type="submission" date="2024-06" db="EMBL/GenBank/DDBJ databases">
        <title>The Natural Products Discovery Center: Release of the First 8490 Sequenced Strains for Exploring Actinobacteria Biosynthetic Diversity.</title>
        <authorList>
            <person name="Kalkreuter E."/>
            <person name="Kautsar S.A."/>
            <person name="Yang D."/>
            <person name="Bader C.D."/>
            <person name="Teijaro C.N."/>
            <person name="Fluegel L."/>
            <person name="Davis C.M."/>
            <person name="Simpson J.R."/>
            <person name="Lauterbach L."/>
            <person name="Steele A.D."/>
            <person name="Gui C."/>
            <person name="Meng S."/>
            <person name="Li G."/>
            <person name="Viehrig K."/>
            <person name="Ye F."/>
            <person name="Su P."/>
            <person name="Kiefer A.F."/>
            <person name="Nichols A."/>
            <person name="Cepeda A.J."/>
            <person name="Yan W."/>
            <person name="Fan B."/>
            <person name="Jiang Y."/>
            <person name="Adhikari A."/>
            <person name="Zheng C.-J."/>
            <person name="Schuster L."/>
            <person name="Cowan T.M."/>
            <person name="Smanski M.J."/>
            <person name="Chevrette M.G."/>
            <person name="De Carvalho L.P.S."/>
            <person name="Shen B."/>
        </authorList>
    </citation>
    <scope>NUCLEOTIDE SEQUENCE [LARGE SCALE GENOMIC DNA]</scope>
    <source>
        <strain evidence="1 2">NPDC046851</strain>
    </source>
</reference>
<dbReference type="PANTHER" id="PTHR30619">
    <property type="entry name" value="DNA INTERNALIZATION/COMPETENCE PROTEIN COMEC/REC2"/>
    <property type="match status" value="1"/>
</dbReference>
<gene>
    <name evidence="1" type="ORF">ABZ931_25640</name>
</gene>
<dbReference type="Proteomes" id="UP001551189">
    <property type="component" value="Unassembled WGS sequence"/>
</dbReference>
<accession>A0ABV3B4J9</accession>
<evidence type="ECO:0000313" key="2">
    <source>
        <dbReference type="Proteomes" id="UP001551189"/>
    </source>
</evidence>
<comment type="caution">
    <text evidence="1">The sequence shown here is derived from an EMBL/GenBank/DDBJ whole genome shotgun (WGS) entry which is preliminary data.</text>
</comment>
<sequence>RELSRSPAVAGLAAVDVVKVAHHGSAYQDPTLIRATAPRLALISVGADNPYGHPAPSTVAALRGGGATVLRTDEDGAIAVAGTAEELLVARD</sequence>
<dbReference type="InterPro" id="IPR052159">
    <property type="entry name" value="Competence_DNA_uptake"/>
</dbReference>
<feature type="non-terminal residue" evidence="1">
    <location>
        <position position="1"/>
    </location>
</feature>